<comment type="caution">
    <text evidence="2">The sequence shown here is derived from an EMBL/GenBank/DDBJ whole genome shotgun (WGS) entry which is preliminary data.</text>
</comment>
<keyword evidence="1" id="KW-0812">Transmembrane</keyword>
<evidence type="ECO:0000256" key="1">
    <source>
        <dbReference type="SAM" id="Phobius"/>
    </source>
</evidence>
<reference evidence="2 3" key="1">
    <citation type="submission" date="2021-06" db="EMBL/GenBank/DDBJ databases">
        <title>Bacillus sp. RD4P76, an endophyte from a halophyte.</title>
        <authorList>
            <person name="Sun J.-Q."/>
        </authorList>
    </citation>
    <scope>NUCLEOTIDE SEQUENCE [LARGE SCALE GENOMIC DNA]</scope>
    <source>
        <strain evidence="2 3">CGMCC 1.15917</strain>
    </source>
</reference>
<keyword evidence="1" id="KW-0472">Membrane</keyword>
<dbReference type="InterPro" id="IPR043727">
    <property type="entry name" value="Lmo0937-like"/>
</dbReference>
<evidence type="ECO:0000313" key="3">
    <source>
        <dbReference type="Proteomes" id="UP000784880"/>
    </source>
</evidence>
<organism evidence="2 3">
    <name type="scientific">Evansella tamaricis</name>
    <dbReference type="NCBI Taxonomy" id="2069301"/>
    <lineage>
        <taxon>Bacteria</taxon>
        <taxon>Bacillati</taxon>
        <taxon>Bacillota</taxon>
        <taxon>Bacilli</taxon>
        <taxon>Bacillales</taxon>
        <taxon>Bacillaceae</taxon>
        <taxon>Evansella</taxon>
    </lineage>
</organism>
<protein>
    <submittedName>
        <fullName evidence="2">Lmo0937 family membrane protein</fullName>
    </submittedName>
</protein>
<dbReference type="Pfam" id="PF18919">
    <property type="entry name" value="DUF5670"/>
    <property type="match status" value="1"/>
</dbReference>
<dbReference type="NCBIfam" id="NF033488">
    <property type="entry name" value="lmo0937_fam_TM"/>
    <property type="match status" value="1"/>
</dbReference>
<feature type="transmembrane region" description="Helical" evidence="1">
    <location>
        <begin position="27"/>
        <end position="44"/>
    </location>
</feature>
<keyword evidence="1" id="KW-1133">Transmembrane helix</keyword>
<dbReference type="RefSeq" id="WP_217066994.1">
    <property type="nucleotide sequence ID" value="NZ_JAHQCS010000111.1"/>
</dbReference>
<dbReference type="EMBL" id="JAHQCS010000111">
    <property type="protein sequence ID" value="MBU9712817.1"/>
    <property type="molecule type" value="Genomic_DNA"/>
</dbReference>
<dbReference type="Proteomes" id="UP000784880">
    <property type="component" value="Unassembled WGS sequence"/>
</dbReference>
<name>A0ABS6JGJ4_9BACI</name>
<gene>
    <name evidence="2" type="ORF">KS419_13890</name>
</gene>
<keyword evidence="3" id="KW-1185">Reference proteome</keyword>
<accession>A0ABS6JGJ4</accession>
<evidence type="ECO:0000313" key="2">
    <source>
        <dbReference type="EMBL" id="MBU9712817.1"/>
    </source>
</evidence>
<sequence>MSFIWAIIAIILAIWLAGVLLNIAGNLIHLLLIIALAVFIFRLLQGKTR</sequence>
<proteinExistence type="predicted"/>
<feature type="transmembrane region" description="Helical" evidence="1">
    <location>
        <begin position="5"/>
        <end position="21"/>
    </location>
</feature>